<gene>
    <name evidence="2" type="ORF">GB881_16790</name>
</gene>
<dbReference type="OrthoDB" id="4870475at2"/>
<feature type="transmembrane region" description="Helical" evidence="1">
    <location>
        <begin position="91"/>
        <end position="109"/>
    </location>
</feature>
<dbReference type="EMBL" id="WHPC01000099">
    <property type="protein sequence ID" value="MPV38675.1"/>
    <property type="molecule type" value="Genomic_DNA"/>
</dbReference>
<name>A0A6N7EQ89_9MICO</name>
<comment type="caution">
    <text evidence="2">The sequence shown here is derived from an EMBL/GenBank/DDBJ whole genome shotgun (WGS) entry which is preliminary data.</text>
</comment>
<accession>A0A6N7EQ89</accession>
<feature type="transmembrane region" description="Helical" evidence="1">
    <location>
        <begin position="36"/>
        <end position="59"/>
    </location>
</feature>
<evidence type="ECO:0000256" key="1">
    <source>
        <dbReference type="SAM" id="Phobius"/>
    </source>
</evidence>
<feature type="transmembrane region" description="Helical" evidence="1">
    <location>
        <begin position="121"/>
        <end position="142"/>
    </location>
</feature>
<dbReference type="Proteomes" id="UP000437709">
    <property type="component" value="Unassembled WGS sequence"/>
</dbReference>
<proteinExistence type="predicted"/>
<dbReference type="AlphaFoldDB" id="A0A6N7EQ89"/>
<feature type="transmembrane region" description="Helical" evidence="1">
    <location>
        <begin position="66"/>
        <end position="85"/>
    </location>
</feature>
<protein>
    <recommendedName>
        <fullName evidence="4">Major facilitator superfamily (MFS) profile domain-containing protein</fullName>
    </recommendedName>
</protein>
<evidence type="ECO:0000313" key="3">
    <source>
        <dbReference type="Proteomes" id="UP000437709"/>
    </source>
</evidence>
<evidence type="ECO:0008006" key="4">
    <source>
        <dbReference type="Google" id="ProtNLM"/>
    </source>
</evidence>
<keyword evidence="1" id="KW-0472">Membrane</keyword>
<keyword evidence="3" id="KW-1185">Reference proteome</keyword>
<keyword evidence="1" id="KW-1133">Transmembrane helix</keyword>
<keyword evidence="1" id="KW-0812">Transmembrane</keyword>
<evidence type="ECO:0000313" key="2">
    <source>
        <dbReference type="EMBL" id="MPV38675.1"/>
    </source>
</evidence>
<reference evidence="2 3" key="1">
    <citation type="submission" date="2019-10" db="EMBL/GenBank/DDBJ databases">
        <title>Georgenia wutianyii sp. nov. and Georgenia yuyongxinii sp. nov. isolated from plateau pika (Ochotona curzoniae) in the Qinghai-Tibet plateau of China.</title>
        <authorList>
            <person name="Tian Z."/>
        </authorList>
    </citation>
    <scope>NUCLEOTIDE SEQUENCE [LARGE SCALE GENOMIC DNA]</scope>
    <source>
        <strain evidence="2 3">JCM 19765</strain>
    </source>
</reference>
<sequence length="145" mass="14856">MRTFVLVGSMAVIAGGLVAAVTGPASLADGSWAAAYLVLVAGVGQVALGVGQAVLAAVVPSGRRRGWELLLYNVANTAVLLGTVIDTVPLVMAGGVILLVALLLFLSGVRRTHAHRWQLVGYRMLLSLLAASIPVGLVLAVLRHG</sequence>
<organism evidence="2 3">
    <name type="scientific">Georgenia subflava</name>
    <dbReference type="NCBI Taxonomy" id="1622177"/>
    <lineage>
        <taxon>Bacteria</taxon>
        <taxon>Bacillati</taxon>
        <taxon>Actinomycetota</taxon>
        <taxon>Actinomycetes</taxon>
        <taxon>Micrococcales</taxon>
        <taxon>Bogoriellaceae</taxon>
        <taxon>Georgenia</taxon>
    </lineage>
</organism>